<reference evidence="1 2" key="1">
    <citation type="submission" date="2019-06" db="EMBL/GenBank/DDBJ databases">
        <title>A chromosomal-level reference genome of Carpinus fangiana (Coryloideae, Betulaceae).</title>
        <authorList>
            <person name="Yang X."/>
            <person name="Wang Z."/>
            <person name="Zhang L."/>
            <person name="Hao G."/>
            <person name="Liu J."/>
            <person name="Yang Y."/>
        </authorList>
    </citation>
    <scope>NUCLEOTIDE SEQUENCE [LARGE SCALE GENOMIC DNA]</scope>
    <source>
        <strain evidence="1">Cfa_2016G</strain>
        <tissue evidence="1">Leaf</tissue>
    </source>
</reference>
<evidence type="ECO:0000313" key="2">
    <source>
        <dbReference type="Proteomes" id="UP000327013"/>
    </source>
</evidence>
<gene>
    <name evidence="1" type="ORF">FH972_025288</name>
</gene>
<protein>
    <submittedName>
        <fullName evidence="1">Uncharacterized protein</fullName>
    </submittedName>
</protein>
<dbReference type="AlphaFoldDB" id="A0A5N6L363"/>
<organism evidence="1 2">
    <name type="scientific">Carpinus fangiana</name>
    <dbReference type="NCBI Taxonomy" id="176857"/>
    <lineage>
        <taxon>Eukaryota</taxon>
        <taxon>Viridiplantae</taxon>
        <taxon>Streptophyta</taxon>
        <taxon>Embryophyta</taxon>
        <taxon>Tracheophyta</taxon>
        <taxon>Spermatophyta</taxon>
        <taxon>Magnoliopsida</taxon>
        <taxon>eudicotyledons</taxon>
        <taxon>Gunneridae</taxon>
        <taxon>Pentapetalae</taxon>
        <taxon>rosids</taxon>
        <taxon>fabids</taxon>
        <taxon>Fagales</taxon>
        <taxon>Betulaceae</taxon>
        <taxon>Carpinus</taxon>
    </lineage>
</organism>
<comment type="caution">
    <text evidence="1">The sequence shown here is derived from an EMBL/GenBank/DDBJ whole genome shotgun (WGS) entry which is preliminary data.</text>
</comment>
<dbReference type="OrthoDB" id="409928at2759"/>
<proteinExistence type="predicted"/>
<sequence>MNRKGTVRIPSTNITENLVKILLREGSLKSGVRAIVDRGQESVERVTLAGTGKGLVKDLLLLVLMRATDIGQIECLSGVRTKESCSRICSTFMPRICCSLSCNQTEALFAFTGAAKATAKFPVDFAGQTDIELTERN</sequence>
<dbReference type="EMBL" id="VIBQ01000043">
    <property type="protein sequence ID" value="KAB8468454.1"/>
    <property type="molecule type" value="Genomic_DNA"/>
</dbReference>
<keyword evidence="2" id="KW-1185">Reference proteome</keyword>
<accession>A0A5N6L363</accession>
<dbReference type="Gene3D" id="3.30.1370.30">
    <property type="match status" value="1"/>
</dbReference>
<evidence type="ECO:0000313" key="1">
    <source>
        <dbReference type="EMBL" id="KAB8468454.1"/>
    </source>
</evidence>
<name>A0A5N6L363_9ROSI</name>
<dbReference type="Proteomes" id="UP000327013">
    <property type="component" value="Unassembled WGS sequence"/>
</dbReference>